<dbReference type="Proteomes" id="UP000009881">
    <property type="component" value="Unassembled WGS sequence"/>
</dbReference>
<evidence type="ECO:0000256" key="9">
    <source>
        <dbReference type="ARBA" id="ARBA00022989"/>
    </source>
</evidence>
<keyword evidence="6 13" id="KW-0812">Transmembrane</keyword>
<feature type="transmembrane region" description="Helical" evidence="14">
    <location>
        <begin position="189"/>
        <end position="206"/>
    </location>
</feature>
<evidence type="ECO:0000313" key="16">
    <source>
        <dbReference type="Proteomes" id="UP000009881"/>
    </source>
</evidence>
<evidence type="ECO:0000256" key="11">
    <source>
        <dbReference type="ARBA" id="ARBA00023136"/>
    </source>
</evidence>
<evidence type="ECO:0000256" key="14">
    <source>
        <dbReference type="SAM" id="Phobius"/>
    </source>
</evidence>
<sequence>MILLEDFILRALAAGLGVALVAGPLGCFVVWRRMAYFGDTVAHSALTGVGLGLLLGADPVIGIMAVGAVLVAFLTILGRRGRHASDTLLGIFSHGTLALGVILLASMETVRVDLMAYLFGDILAVMPADLAWIWGGGLAALAVLLWLWRPLLAATVSPEVAQAEGVPVTAVQVAFMLVIAVVVAVAMKIIGVLLITAMLIIPAATARRFAASPEAMAAIAAGLGAAAVVLGLVGSANWDTPAGPSVVAAAVGLFALSPLVGVLLGRR</sequence>
<feature type="transmembrane region" description="Helical" evidence="14">
    <location>
        <begin position="218"/>
        <end position="236"/>
    </location>
</feature>
<name>K9GTZ1_9PROT</name>
<keyword evidence="7" id="KW-0862">Zinc</keyword>
<feature type="transmembrane region" description="Helical" evidence="14">
    <location>
        <begin position="88"/>
        <end position="110"/>
    </location>
</feature>
<comment type="function">
    <text evidence="1">Involved in the high-affinity zinc uptake transport system.</text>
</comment>
<dbReference type="Pfam" id="PF00950">
    <property type="entry name" value="ABC-3"/>
    <property type="match status" value="1"/>
</dbReference>
<feature type="transmembrane region" description="Helical" evidence="14">
    <location>
        <begin position="242"/>
        <end position="264"/>
    </location>
</feature>
<dbReference type="InterPro" id="IPR037294">
    <property type="entry name" value="ABC_BtuC-like"/>
</dbReference>
<dbReference type="RefSeq" id="WP_009540946.1">
    <property type="nucleotide sequence ID" value="NZ_ANHY01000012.1"/>
</dbReference>
<dbReference type="STRING" id="1238182.C882_0287"/>
<proteinExistence type="inferred from homology"/>
<accession>K9GTZ1</accession>
<feature type="transmembrane region" description="Helical" evidence="14">
    <location>
        <begin position="130"/>
        <end position="148"/>
    </location>
</feature>
<evidence type="ECO:0000313" key="15">
    <source>
        <dbReference type="EMBL" id="EKV29465.1"/>
    </source>
</evidence>
<evidence type="ECO:0000256" key="1">
    <source>
        <dbReference type="ARBA" id="ARBA00002313"/>
    </source>
</evidence>
<evidence type="ECO:0000256" key="3">
    <source>
        <dbReference type="ARBA" id="ARBA00008034"/>
    </source>
</evidence>
<dbReference type="GO" id="GO:0055085">
    <property type="term" value="P:transmembrane transport"/>
    <property type="evidence" value="ECO:0007669"/>
    <property type="project" value="InterPro"/>
</dbReference>
<comment type="similarity">
    <text evidence="3 13">Belongs to the ABC-3 integral membrane protein family.</text>
</comment>
<evidence type="ECO:0000256" key="2">
    <source>
        <dbReference type="ARBA" id="ARBA00004651"/>
    </source>
</evidence>
<organism evidence="15 16">
    <name type="scientific">Caenispirillum salinarum AK4</name>
    <dbReference type="NCBI Taxonomy" id="1238182"/>
    <lineage>
        <taxon>Bacteria</taxon>
        <taxon>Pseudomonadati</taxon>
        <taxon>Pseudomonadota</taxon>
        <taxon>Alphaproteobacteria</taxon>
        <taxon>Rhodospirillales</taxon>
        <taxon>Novispirillaceae</taxon>
        <taxon>Caenispirillum</taxon>
    </lineage>
</organism>
<evidence type="ECO:0000256" key="12">
    <source>
        <dbReference type="ARBA" id="ARBA00040080"/>
    </source>
</evidence>
<keyword evidence="8" id="KW-0864">Zinc transport</keyword>
<evidence type="ECO:0000256" key="13">
    <source>
        <dbReference type="RuleBase" id="RU003943"/>
    </source>
</evidence>
<keyword evidence="4 13" id="KW-0813">Transport</keyword>
<evidence type="ECO:0000256" key="7">
    <source>
        <dbReference type="ARBA" id="ARBA00022833"/>
    </source>
</evidence>
<dbReference type="InterPro" id="IPR001626">
    <property type="entry name" value="ABC_TroCD"/>
</dbReference>
<feature type="transmembrane region" description="Helical" evidence="14">
    <location>
        <begin position="51"/>
        <end position="76"/>
    </location>
</feature>
<dbReference type="eggNOG" id="COG1108">
    <property type="taxonomic scope" value="Bacteria"/>
</dbReference>
<gene>
    <name evidence="15" type="ORF">C882_0287</name>
</gene>
<evidence type="ECO:0000256" key="8">
    <source>
        <dbReference type="ARBA" id="ARBA00022906"/>
    </source>
</evidence>
<dbReference type="SUPFAM" id="SSF81345">
    <property type="entry name" value="ABC transporter involved in vitamin B12 uptake, BtuC"/>
    <property type="match status" value="1"/>
</dbReference>
<comment type="caution">
    <text evidence="15">The sequence shown here is derived from an EMBL/GenBank/DDBJ whole genome shotgun (WGS) entry which is preliminary data.</text>
</comment>
<dbReference type="AlphaFoldDB" id="K9GTZ1"/>
<dbReference type="OrthoDB" id="9783937at2"/>
<feature type="transmembrane region" description="Helical" evidence="14">
    <location>
        <begin position="7"/>
        <end position="31"/>
    </location>
</feature>
<dbReference type="PANTHER" id="PTHR30477">
    <property type="entry name" value="ABC-TRANSPORTER METAL-BINDING PROTEIN"/>
    <property type="match status" value="1"/>
</dbReference>
<dbReference type="GO" id="GO:0006829">
    <property type="term" value="P:zinc ion transport"/>
    <property type="evidence" value="ECO:0007669"/>
    <property type="project" value="UniProtKB-KW"/>
</dbReference>
<reference evidence="15 16" key="1">
    <citation type="journal article" date="2013" name="Genome Announc.">
        <title>Draft Genome Sequence of an Alphaproteobacterium, Caenispirillum salinarum AK4(T), Isolated from a Solar Saltern.</title>
        <authorList>
            <person name="Khatri I."/>
            <person name="Singh A."/>
            <person name="Korpole S."/>
            <person name="Pinnaka A.K."/>
            <person name="Subramanian S."/>
        </authorList>
    </citation>
    <scope>NUCLEOTIDE SEQUENCE [LARGE SCALE GENOMIC DNA]</scope>
    <source>
        <strain evidence="15 16">AK4</strain>
    </source>
</reference>
<protein>
    <recommendedName>
        <fullName evidence="12">High-affinity zinc uptake system membrane protein ZnuB</fullName>
    </recommendedName>
</protein>
<dbReference type="Gene3D" id="1.10.3470.10">
    <property type="entry name" value="ABC transporter involved in vitamin B12 uptake, BtuC"/>
    <property type="match status" value="1"/>
</dbReference>
<dbReference type="PANTHER" id="PTHR30477:SF23">
    <property type="entry name" value="HIGH-AFFINITY ZINC UPTAKE SYSTEM MEMBRANE PROTEIN ZNUB"/>
    <property type="match status" value="1"/>
</dbReference>
<dbReference type="EMBL" id="ANHY01000012">
    <property type="protein sequence ID" value="EKV29465.1"/>
    <property type="molecule type" value="Genomic_DNA"/>
</dbReference>
<dbReference type="GO" id="GO:0010043">
    <property type="term" value="P:response to zinc ion"/>
    <property type="evidence" value="ECO:0007669"/>
    <property type="project" value="TreeGrafter"/>
</dbReference>
<comment type="subcellular location">
    <subcellularLocation>
        <location evidence="2 13">Cell membrane</location>
        <topology evidence="2 13">Multi-pass membrane protein</topology>
    </subcellularLocation>
</comment>
<dbReference type="GO" id="GO:0043190">
    <property type="term" value="C:ATP-binding cassette (ABC) transporter complex"/>
    <property type="evidence" value="ECO:0007669"/>
    <property type="project" value="InterPro"/>
</dbReference>
<evidence type="ECO:0000256" key="5">
    <source>
        <dbReference type="ARBA" id="ARBA00022475"/>
    </source>
</evidence>
<keyword evidence="10" id="KW-0406">Ion transport</keyword>
<evidence type="ECO:0000256" key="6">
    <source>
        <dbReference type="ARBA" id="ARBA00022692"/>
    </source>
</evidence>
<dbReference type="PATRIC" id="fig|1238182.3.peg.2502"/>
<keyword evidence="16" id="KW-1185">Reference proteome</keyword>
<evidence type="ECO:0000256" key="10">
    <source>
        <dbReference type="ARBA" id="ARBA00023065"/>
    </source>
</evidence>
<keyword evidence="5" id="KW-1003">Cell membrane</keyword>
<feature type="transmembrane region" description="Helical" evidence="14">
    <location>
        <begin position="160"/>
        <end position="183"/>
    </location>
</feature>
<keyword evidence="11 14" id="KW-0472">Membrane</keyword>
<keyword evidence="9 14" id="KW-1133">Transmembrane helix</keyword>
<evidence type="ECO:0000256" key="4">
    <source>
        <dbReference type="ARBA" id="ARBA00022448"/>
    </source>
</evidence>